<reference evidence="3" key="1">
    <citation type="submission" date="2022-03" db="EMBL/GenBank/DDBJ databases">
        <title>A functionally conserved STORR gene fusion in Papaver species that diverged 16.8 million years ago.</title>
        <authorList>
            <person name="Catania T."/>
        </authorList>
    </citation>
    <scope>NUCLEOTIDE SEQUENCE</scope>
    <source>
        <strain evidence="3">S-191538</strain>
    </source>
</reference>
<feature type="signal peptide" evidence="1">
    <location>
        <begin position="1"/>
        <end position="24"/>
    </location>
</feature>
<sequence length="106" mass="12468">MVRNTLLNILHILQILVYQHRGSSRQVVLCYEKIKLHSPRVFYLIDQAEWGRFLTQKLGESPHSLIDYLVERWWDTTQSFHFPFGEMRITPLNWVALTGLSIGISV</sequence>
<evidence type="ECO:0008006" key="5">
    <source>
        <dbReference type="Google" id="ProtNLM"/>
    </source>
</evidence>
<accession>A0AA41SLT9</accession>
<name>A0AA41SLT9_PAPNU</name>
<organism evidence="3 4">
    <name type="scientific">Papaver nudicaule</name>
    <name type="common">Iceland poppy</name>
    <dbReference type="NCBI Taxonomy" id="74823"/>
    <lineage>
        <taxon>Eukaryota</taxon>
        <taxon>Viridiplantae</taxon>
        <taxon>Streptophyta</taxon>
        <taxon>Embryophyta</taxon>
        <taxon>Tracheophyta</taxon>
        <taxon>Spermatophyta</taxon>
        <taxon>Magnoliopsida</taxon>
        <taxon>Ranunculales</taxon>
        <taxon>Papaveraceae</taxon>
        <taxon>Papaveroideae</taxon>
        <taxon>Papaver</taxon>
    </lineage>
</organism>
<proteinExistence type="predicted"/>
<evidence type="ECO:0000313" key="3">
    <source>
        <dbReference type="EMBL" id="MCL7038641.1"/>
    </source>
</evidence>
<evidence type="ECO:0000313" key="4">
    <source>
        <dbReference type="Proteomes" id="UP001177140"/>
    </source>
</evidence>
<dbReference type="EMBL" id="JAJJMA010188030">
    <property type="protein sequence ID" value="MCL7038196.1"/>
    <property type="molecule type" value="Genomic_DNA"/>
</dbReference>
<feature type="chain" id="PRO_5041630314" description="Aminotransferase-like plant mobile domain-containing protein" evidence="1">
    <location>
        <begin position="25"/>
        <end position="106"/>
    </location>
</feature>
<gene>
    <name evidence="2" type="ORF">MKW94_011716</name>
    <name evidence="3" type="ORF">MKW94_013121</name>
</gene>
<dbReference type="EMBL" id="JAJJMA010192640">
    <property type="protein sequence ID" value="MCL7038641.1"/>
    <property type="molecule type" value="Genomic_DNA"/>
</dbReference>
<evidence type="ECO:0000313" key="2">
    <source>
        <dbReference type="EMBL" id="MCL7038196.1"/>
    </source>
</evidence>
<evidence type="ECO:0000256" key="1">
    <source>
        <dbReference type="SAM" id="SignalP"/>
    </source>
</evidence>
<dbReference type="AlphaFoldDB" id="A0AA41SLT9"/>
<keyword evidence="1" id="KW-0732">Signal</keyword>
<protein>
    <recommendedName>
        <fullName evidence="5">Aminotransferase-like plant mobile domain-containing protein</fullName>
    </recommendedName>
</protein>
<comment type="caution">
    <text evidence="3">The sequence shown here is derived from an EMBL/GenBank/DDBJ whole genome shotgun (WGS) entry which is preliminary data.</text>
</comment>
<dbReference type="Proteomes" id="UP001177140">
    <property type="component" value="Unassembled WGS sequence"/>
</dbReference>
<keyword evidence="4" id="KW-1185">Reference proteome</keyword>